<dbReference type="EMBL" id="KQ460280">
    <property type="protein sequence ID" value="KPJ16307.1"/>
    <property type="molecule type" value="Genomic_DNA"/>
</dbReference>
<protein>
    <submittedName>
        <fullName evidence="1">Protein unc-13-like C</fullName>
    </submittedName>
</protein>
<dbReference type="Proteomes" id="UP000053240">
    <property type="component" value="Unassembled WGS sequence"/>
</dbReference>
<accession>A0A0N1IIE1</accession>
<sequence>MLLIHGVPEAKDENVTDVVAASLSARCKMADITPACIRTCHRMGKPRDDANPKPRPIVIKFKDVSLRDRIWNAKKTLKGTKITLSEFLTKPRHNAFLVARDYFGVSSCWTRDGCIHIKTIDGSRHKIESLAELQKLQTSHPRSQV</sequence>
<dbReference type="AlphaFoldDB" id="A0A0N1IIE1"/>
<organism evidence="1 2">
    <name type="scientific">Papilio machaon</name>
    <name type="common">Old World swallowtail butterfly</name>
    <dbReference type="NCBI Taxonomy" id="76193"/>
    <lineage>
        <taxon>Eukaryota</taxon>
        <taxon>Metazoa</taxon>
        <taxon>Ecdysozoa</taxon>
        <taxon>Arthropoda</taxon>
        <taxon>Hexapoda</taxon>
        <taxon>Insecta</taxon>
        <taxon>Pterygota</taxon>
        <taxon>Neoptera</taxon>
        <taxon>Endopterygota</taxon>
        <taxon>Lepidoptera</taxon>
        <taxon>Glossata</taxon>
        <taxon>Ditrysia</taxon>
        <taxon>Papilionoidea</taxon>
        <taxon>Papilionidae</taxon>
        <taxon>Papilioninae</taxon>
        <taxon>Papilio</taxon>
    </lineage>
</organism>
<dbReference type="Gene3D" id="3.30.70.1820">
    <property type="entry name" value="L1 transposable element, RRM domain"/>
    <property type="match status" value="1"/>
</dbReference>
<keyword evidence="2" id="KW-1185">Reference proteome</keyword>
<gene>
    <name evidence="1" type="ORF">RR48_02718</name>
</gene>
<proteinExistence type="predicted"/>
<evidence type="ECO:0000313" key="1">
    <source>
        <dbReference type="EMBL" id="KPJ16307.1"/>
    </source>
</evidence>
<dbReference type="InParanoid" id="A0A0N1IIE1"/>
<name>A0A0N1IIE1_PAPMA</name>
<evidence type="ECO:0000313" key="2">
    <source>
        <dbReference type="Proteomes" id="UP000053240"/>
    </source>
</evidence>
<reference evidence="1 2" key="1">
    <citation type="journal article" date="2015" name="Nat. Commun.">
        <title>Outbred genome sequencing and CRISPR/Cas9 gene editing in butterflies.</title>
        <authorList>
            <person name="Li X."/>
            <person name="Fan D."/>
            <person name="Zhang W."/>
            <person name="Liu G."/>
            <person name="Zhang L."/>
            <person name="Zhao L."/>
            <person name="Fang X."/>
            <person name="Chen L."/>
            <person name="Dong Y."/>
            <person name="Chen Y."/>
            <person name="Ding Y."/>
            <person name="Zhao R."/>
            <person name="Feng M."/>
            <person name="Zhu Y."/>
            <person name="Feng Y."/>
            <person name="Jiang X."/>
            <person name="Zhu D."/>
            <person name="Xiang H."/>
            <person name="Feng X."/>
            <person name="Li S."/>
            <person name="Wang J."/>
            <person name="Zhang G."/>
            <person name="Kronforst M.R."/>
            <person name="Wang W."/>
        </authorList>
    </citation>
    <scope>NUCLEOTIDE SEQUENCE [LARGE SCALE GENOMIC DNA]</scope>
    <source>
        <strain evidence="1">Ya'a_city_454_Pm</strain>
        <tissue evidence="1">Whole body</tissue>
    </source>
</reference>